<dbReference type="KEGG" id="sshi:J5U23_02532"/>
<proteinExistence type="predicted"/>
<dbReference type="Proteomes" id="UP000694018">
    <property type="component" value="Chromosome"/>
</dbReference>
<name>A0A8F5BQM5_SACSH</name>
<accession>A0A8F5BQM5</accession>
<organism evidence="1 2">
    <name type="scientific">Saccharolobus shibatae (strain ATCC 51178 / DSM 5389 / JCM 8931 / NBRC 15437 / B12)</name>
    <name type="common">Sulfolobus shibatae</name>
    <dbReference type="NCBI Taxonomy" id="523848"/>
    <lineage>
        <taxon>Archaea</taxon>
        <taxon>Thermoproteota</taxon>
        <taxon>Thermoprotei</taxon>
        <taxon>Sulfolobales</taxon>
        <taxon>Sulfolobaceae</taxon>
        <taxon>Saccharolobus</taxon>
    </lineage>
</organism>
<dbReference type="NCBIfam" id="NF009627">
    <property type="entry name" value="PRK13149.1-1"/>
    <property type="match status" value="1"/>
</dbReference>
<evidence type="ECO:0000313" key="1">
    <source>
        <dbReference type="EMBL" id="QXJ29659.1"/>
    </source>
</evidence>
<dbReference type="AlphaFoldDB" id="A0A8F5BQM5"/>
<gene>
    <name evidence="1" type="ORF">J5U23_02532</name>
</gene>
<evidence type="ECO:0000313" key="2">
    <source>
        <dbReference type="Proteomes" id="UP000694018"/>
    </source>
</evidence>
<dbReference type="GO" id="GO:0001522">
    <property type="term" value="P:pseudouridine synthesis"/>
    <property type="evidence" value="ECO:0007669"/>
    <property type="project" value="InterPro"/>
</dbReference>
<reference evidence="1" key="1">
    <citation type="journal article" date="2021" name="Environ. Microbiol.">
        <title>New insights into the diversity and evolution of the archaeal mobilome from three complete genomes of Saccharolobus shibatae.</title>
        <authorList>
            <person name="Medvedeva S."/>
            <person name="Brandt D."/>
            <person name="Cvirkaite-Krupovic V."/>
            <person name="Liu Y."/>
            <person name="Severinov K."/>
            <person name="Ishino S."/>
            <person name="Ishino Y."/>
            <person name="Prangishvili D."/>
            <person name="Kalinowski J."/>
            <person name="Krupovic M."/>
        </authorList>
    </citation>
    <scope>NUCLEOTIDE SEQUENCE</scope>
    <source>
        <strain evidence="1">B12</strain>
    </source>
</reference>
<protein>
    <recommendedName>
        <fullName evidence="3">H/ACA RNA-protein complex component Gar1</fullName>
    </recommendedName>
</protein>
<dbReference type="GO" id="GO:0042254">
    <property type="term" value="P:ribosome biogenesis"/>
    <property type="evidence" value="ECO:0007669"/>
    <property type="project" value="InterPro"/>
</dbReference>
<dbReference type="EMBL" id="CP077717">
    <property type="protein sequence ID" value="QXJ29659.1"/>
    <property type="molecule type" value="Genomic_DNA"/>
</dbReference>
<dbReference type="RefSeq" id="WP_218266323.1">
    <property type="nucleotide sequence ID" value="NZ_CP077717.1"/>
</dbReference>
<evidence type="ECO:0008006" key="3">
    <source>
        <dbReference type="Google" id="ProtNLM"/>
    </source>
</evidence>
<dbReference type="OrthoDB" id="60264at2157"/>
<dbReference type="Pfam" id="PF04410">
    <property type="entry name" value="Gar1"/>
    <property type="match status" value="1"/>
</dbReference>
<sequence length="90" mass="10352">MKNNFNEIGTLTKNVLKDKILIKLTSDLDFTKYNIIGKAIYNGKEQKIGKILDVLGNVKEPYALAVLDKNSKILFNEKIFVSYSERRSRK</sequence>
<dbReference type="InterPro" id="IPR007504">
    <property type="entry name" value="H/ACA_rnp_Gar1/Naf1"/>
</dbReference>
<dbReference type="GeneID" id="65564010"/>